<accession>A0A7W7QSZ7</accession>
<dbReference type="Proteomes" id="UP000552644">
    <property type="component" value="Unassembled WGS sequence"/>
</dbReference>
<comment type="caution">
    <text evidence="2">The sequence shown here is derived from an EMBL/GenBank/DDBJ whole genome shotgun (WGS) entry which is preliminary data.</text>
</comment>
<protein>
    <submittedName>
        <fullName evidence="2">Uncharacterized protein</fullName>
    </submittedName>
</protein>
<keyword evidence="3" id="KW-1185">Reference proteome</keyword>
<reference evidence="2 3" key="1">
    <citation type="submission" date="2020-08" db="EMBL/GenBank/DDBJ databases">
        <title>Genomic Encyclopedia of Type Strains, Phase III (KMG-III): the genomes of soil and plant-associated and newly described type strains.</title>
        <authorList>
            <person name="Whitman W."/>
        </authorList>
    </citation>
    <scope>NUCLEOTIDE SEQUENCE [LARGE SCALE GENOMIC DNA]</scope>
    <source>
        <strain evidence="2 3">CECT 8840</strain>
    </source>
</reference>
<dbReference type="EMBL" id="JACHJP010000009">
    <property type="protein sequence ID" value="MBB4919179.1"/>
    <property type="molecule type" value="Genomic_DNA"/>
</dbReference>
<name>A0A7W7QSZ7_9ACTN</name>
<gene>
    <name evidence="2" type="ORF">FHS44_006321</name>
</gene>
<proteinExistence type="predicted"/>
<keyword evidence="1" id="KW-0175">Coiled coil</keyword>
<organism evidence="2 3">
    <name type="scientific">Streptosporangium saharense</name>
    <dbReference type="NCBI Taxonomy" id="1706840"/>
    <lineage>
        <taxon>Bacteria</taxon>
        <taxon>Bacillati</taxon>
        <taxon>Actinomycetota</taxon>
        <taxon>Actinomycetes</taxon>
        <taxon>Streptosporangiales</taxon>
        <taxon>Streptosporangiaceae</taxon>
        <taxon>Streptosporangium</taxon>
    </lineage>
</organism>
<evidence type="ECO:0000256" key="1">
    <source>
        <dbReference type="SAM" id="Coils"/>
    </source>
</evidence>
<sequence>MRRTFGEWLAARGLPAPETGKAAQEFERDGVRVRVERSGECGRYLVEEDRGQGLLRTRVAYAERAGGPSGWVVVTVEGDGTTGTGHAPGFVQAYLRTARITDGGTHLPDTAEEVDEDTVHRLVSVLSERRRRVPVAVVSVDPQDPRAARNRADYLAGAVAGAGMVARFADLRAQQRFNEAMGSDLGVFGGGIRTYVAPFDPAGESYPYRHRPMGGVMVRKQGRQALDLAADGIIGETARRALPDDVQRAYRAVSRILVGKATPADLTEAMTPRPAPAGSPGDGLRRWMMAMAPRTAPAEPSPAVEPPVEPEPATAAVPVAEPEPALDRRSLSLDVDELARLVAAVVIGELRGELDAALGLAASSGASGGSGNGSGNGEILRQMRTLGAHVEGLRDLVVVRQSGDQLLAEAEDESDRLAGEMDRLHTEHEILQQEYAEAVALARKLQERVRWLEGKLARAGNPAFGRSPDDSVFEPTSLMDALNMAREKLAHVEIGDTDTEAAKLDLTYPTLARVWASKTWDALRALDAFAQARSAGDFSGGFFDWCRSSTTLTIPAGMVAMSESKTVNTNGRYSTRRTFPVPVEVHPSGKVMMEAHIKIRKGGCPAPRIHFHDDSGGLTGKIWIGHVGDHLPNPHTN</sequence>
<dbReference type="AlphaFoldDB" id="A0A7W7QSZ7"/>
<evidence type="ECO:0000313" key="3">
    <source>
        <dbReference type="Proteomes" id="UP000552644"/>
    </source>
</evidence>
<dbReference type="RefSeq" id="WP_184721169.1">
    <property type="nucleotide sequence ID" value="NZ_JACHJP010000009.1"/>
</dbReference>
<feature type="coiled-coil region" evidence="1">
    <location>
        <begin position="407"/>
        <end position="448"/>
    </location>
</feature>
<evidence type="ECO:0000313" key="2">
    <source>
        <dbReference type="EMBL" id="MBB4919179.1"/>
    </source>
</evidence>